<reference evidence="4" key="1">
    <citation type="journal article" date="2022" name="ISME J.">
        <title>A general approach to explore prokaryotic protein glycosylation reveals the unique surface layer modulation of an anammox bacterium.</title>
        <authorList>
            <person name="Pabst M."/>
            <person name="Grouzdev D.S."/>
            <person name="Lawson C.E."/>
            <person name="Kleikamp H.B.C."/>
            <person name="de Ram C."/>
            <person name="Louwen R."/>
            <person name="Lin Y.M."/>
            <person name="Lucker S."/>
            <person name="van Loosdrecht M.C.M."/>
            <person name="Laureni M."/>
        </authorList>
    </citation>
    <scope>NUCLEOTIDE SEQUENCE</scope>
    <source>
        <strain evidence="4">BROCD043</strain>
    </source>
</reference>
<evidence type="ECO:0000256" key="2">
    <source>
        <dbReference type="SAM" id="Phobius"/>
    </source>
</evidence>
<evidence type="ECO:0000313" key="5">
    <source>
        <dbReference type="Proteomes" id="UP000781173"/>
    </source>
</evidence>
<dbReference type="Pfam" id="PF26604">
    <property type="entry name" value="CBU_0592"/>
    <property type="match status" value="1"/>
</dbReference>
<dbReference type="AlphaFoldDB" id="A0A952ALT6"/>
<accession>A0A952ALT6</accession>
<dbReference type="EMBL" id="JACFOF010000010">
    <property type="protein sequence ID" value="MBW7953953.1"/>
    <property type="molecule type" value="Genomic_DNA"/>
</dbReference>
<protein>
    <recommendedName>
        <fullName evidence="3">CBU-0592-like domain-containing protein</fullName>
    </recommendedName>
</protein>
<proteinExistence type="predicted"/>
<keyword evidence="2" id="KW-0812">Transmembrane</keyword>
<name>A0A952ALT6_9BACT</name>
<dbReference type="NCBIfam" id="NF047864">
    <property type="entry name" value="CBU_0592_membra"/>
    <property type="match status" value="1"/>
</dbReference>
<evidence type="ECO:0000259" key="3">
    <source>
        <dbReference type="Pfam" id="PF26604"/>
    </source>
</evidence>
<organism evidence="4 5">
    <name type="scientific">Candidatus Dojkabacteria bacterium</name>
    <dbReference type="NCBI Taxonomy" id="2099670"/>
    <lineage>
        <taxon>Bacteria</taxon>
        <taxon>Candidatus Dojkabacteria</taxon>
    </lineage>
</organism>
<keyword evidence="2" id="KW-0472">Membrane</keyword>
<feature type="transmembrane region" description="Helical" evidence="2">
    <location>
        <begin position="6"/>
        <end position="22"/>
    </location>
</feature>
<gene>
    <name evidence="4" type="ORF">H3C67_04140</name>
</gene>
<evidence type="ECO:0000256" key="1">
    <source>
        <dbReference type="SAM" id="MobiDB-lite"/>
    </source>
</evidence>
<comment type="caution">
    <text evidence="4">The sequence shown here is derived from an EMBL/GenBank/DDBJ whole genome shotgun (WGS) entry which is preliminary data.</text>
</comment>
<dbReference type="Proteomes" id="UP000781173">
    <property type="component" value="Unassembled WGS sequence"/>
</dbReference>
<sequence>MDLATIIGFSGAAIVLLAFVMNQRGEWSDKHIRYDAANAIGSSLLIVSALMTQTWHFLVLNLVWAAVSIRDILVSSKSDQMPPQKILKPGEPSSAAGVPSSSST</sequence>
<dbReference type="InterPro" id="IPR058058">
    <property type="entry name" value="CBU_0592-like"/>
</dbReference>
<evidence type="ECO:0000313" key="4">
    <source>
        <dbReference type="EMBL" id="MBW7953953.1"/>
    </source>
</evidence>
<keyword evidence="2" id="KW-1133">Transmembrane helix</keyword>
<feature type="region of interest" description="Disordered" evidence="1">
    <location>
        <begin position="78"/>
        <end position="104"/>
    </location>
</feature>
<feature type="domain" description="CBU-0592-like" evidence="3">
    <location>
        <begin position="5"/>
        <end position="70"/>
    </location>
</feature>
<feature type="compositionally biased region" description="Low complexity" evidence="1">
    <location>
        <begin position="89"/>
        <end position="104"/>
    </location>
</feature>